<dbReference type="RefSeq" id="WP_136082499.1">
    <property type="nucleotide sequence ID" value="NZ_CAAHFG010000004.1"/>
</dbReference>
<dbReference type="Gene3D" id="2.30.110.10">
    <property type="entry name" value="Electron Transport, Fmn-binding Protein, Chain A"/>
    <property type="match status" value="1"/>
</dbReference>
<dbReference type="InterPro" id="IPR011576">
    <property type="entry name" value="Pyridox_Oxase_N"/>
</dbReference>
<evidence type="ECO:0000259" key="1">
    <source>
        <dbReference type="Pfam" id="PF01243"/>
    </source>
</evidence>
<feature type="domain" description="Pyridoxamine 5'-phosphate oxidase N-terminal" evidence="1">
    <location>
        <begin position="12"/>
        <end position="136"/>
    </location>
</feature>
<gene>
    <name evidence="2" type="ORF">PDESU_05587</name>
</gene>
<dbReference type="EMBL" id="CAAHFG010000004">
    <property type="protein sequence ID" value="VGO16993.1"/>
    <property type="molecule type" value="Genomic_DNA"/>
</dbReference>
<name>A0A6C2UAW0_PONDE</name>
<proteinExistence type="predicted"/>
<dbReference type="AlphaFoldDB" id="A0A6C2UAW0"/>
<dbReference type="Proteomes" id="UP000366872">
    <property type="component" value="Unassembled WGS sequence"/>
</dbReference>
<reference evidence="2 3" key="1">
    <citation type="submission" date="2019-04" db="EMBL/GenBank/DDBJ databases">
        <authorList>
            <person name="Van Vliet M D."/>
        </authorList>
    </citation>
    <scope>NUCLEOTIDE SEQUENCE [LARGE SCALE GENOMIC DNA]</scope>
    <source>
        <strain evidence="2 3">F1</strain>
    </source>
</reference>
<dbReference type="InterPro" id="IPR012349">
    <property type="entry name" value="Split_barrel_FMN-bd"/>
</dbReference>
<organism evidence="2 3">
    <name type="scientific">Pontiella desulfatans</name>
    <dbReference type="NCBI Taxonomy" id="2750659"/>
    <lineage>
        <taxon>Bacteria</taxon>
        <taxon>Pseudomonadati</taxon>
        <taxon>Kiritimatiellota</taxon>
        <taxon>Kiritimatiellia</taxon>
        <taxon>Kiritimatiellales</taxon>
        <taxon>Pontiellaceae</taxon>
        <taxon>Pontiella</taxon>
    </lineage>
</organism>
<protein>
    <recommendedName>
        <fullName evidence="1">Pyridoxamine 5'-phosphate oxidase N-terminal domain-containing protein</fullName>
    </recommendedName>
</protein>
<evidence type="ECO:0000313" key="3">
    <source>
        <dbReference type="Proteomes" id="UP000366872"/>
    </source>
</evidence>
<keyword evidence="3" id="KW-1185">Reference proteome</keyword>
<dbReference type="SUPFAM" id="SSF50475">
    <property type="entry name" value="FMN-binding split barrel"/>
    <property type="match status" value="1"/>
</dbReference>
<sequence>MTTLEERKSSLARLLANQRFAVLSTQTEDGIHSCLVAFSANASLRTLLLCTPKATRKYTNLQGNPNVTLLVHNSSNQGGDITQAMAVSITGSAREVDDADRQASLDLFLSKHPHMAEFARTPSVAMIEVKIKRFDMVTDFQDVAILYEKDLD</sequence>
<dbReference type="Pfam" id="PF01243">
    <property type="entry name" value="PNPOx_N"/>
    <property type="match status" value="1"/>
</dbReference>
<accession>A0A6C2UAW0</accession>
<evidence type="ECO:0000313" key="2">
    <source>
        <dbReference type="EMBL" id="VGO16993.1"/>
    </source>
</evidence>